<dbReference type="AlphaFoldDB" id="A0A2R7YS88"/>
<dbReference type="SMART" id="SM00060">
    <property type="entry name" value="FN3"/>
    <property type="match status" value="1"/>
</dbReference>
<accession>A0A2R7YS88</accession>
<gene>
    <name evidence="5" type="ORF">C7S10_20720</name>
</gene>
<dbReference type="InterPro" id="IPR003961">
    <property type="entry name" value="FN3_dom"/>
</dbReference>
<dbReference type="InterPro" id="IPR036116">
    <property type="entry name" value="FN3_sf"/>
</dbReference>
<organism evidence="5 6">
    <name type="scientific">Nocardioides currus</name>
    <dbReference type="NCBI Taxonomy" id="2133958"/>
    <lineage>
        <taxon>Bacteria</taxon>
        <taxon>Bacillati</taxon>
        <taxon>Actinomycetota</taxon>
        <taxon>Actinomycetes</taxon>
        <taxon>Propionibacteriales</taxon>
        <taxon>Nocardioidaceae</taxon>
        <taxon>Nocardioides</taxon>
    </lineage>
</organism>
<dbReference type="CDD" id="cd00063">
    <property type="entry name" value="FN3"/>
    <property type="match status" value="1"/>
</dbReference>
<dbReference type="Proteomes" id="UP000244867">
    <property type="component" value="Unassembled WGS sequence"/>
</dbReference>
<keyword evidence="1" id="KW-0378">Hydrolase</keyword>
<keyword evidence="3" id="KW-0732">Signal</keyword>
<reference evidence="5 6" key="1">
    <citation type="submission" date="2018-03" db="EMBL/GenBank/DDBJ databases">
        <authorList>
            <person name="Keele B.F."/>
        </authorList>
    </citation>
    <scope>NUCLEOTIDE SEQUENCE [LARGE SCALE GENOMIC DNA]</scope>
    <source>
        <strain evidence="5 6">IB-3</strain>
    </source>
</reference>
<dbReference type="OrthoDB" id="7876310at2"/>
<comment type="caution">
    <text evidence="5">The sequence shown here is derived from an EMBL/GenBank/DDBJ whole genome shotgun (WGS) entry which is preliminary data.</text>
</comment>
<keyword evidence="1" id="KW-0326">Glycosidase</keyword>
<keyword evidence="2" id="KW-0624">Polysaccharide degradation</keyword>
<feature type="signal peptide" evidence="3">
    <location>
        <begin position="1"/>
        <end position="24"/>
    </location>
</feature>
<evidence type="ECO:0000313" key="6">
    <source>
        <dbReference type="Proteomes" id="UP000244867"/>
    </source>
</evidence>
<name>A0A2R7YS88_9ACTN</name>
<sequence>MRTISTALASAVTAALVVVAPAHAGEPRPPGRPSSVDILGNAAGALEVWWTAPVRSGSQPIRKYVVKWRSGRLVVPARTTEVAVTGLGPGSYTFRVRAVSRAGAGPWSIPSRRLFVE</sequence>
<dbReference type="GO" id="GO:0016798">
    <property type="term" value="F:hydrolase activity, acting on glycosyl bonds"/>
    <property type="evidence" value="ECO:0007669"/>
    <property type="project" value="UniProtKB-KW"/>
</dbReference>
<feature type="chain" id="PRO_5015306354" description="Fibronectin type-III domain-containing protein" evidence="3">
    <location>
        <begin position="25"/>
        <end position="117"/>
    </location>
</feature>
<feature type="domain" description="Fibronectin type-III" evidence="4">
    <location>
        <begin position="29"/>
        <end position="117"/>
    </location>
</feature>
<evidence type="ECO:0000256" key="3">
    <source>
        <dbReference type="SAM" id="SignalP"/>
    </source>
</evidence>
<dbReference type="GO" id="GO:0000272">
    <property type="term" value="P:polysaccharide catabolic process"/>
    <property type="evidence" value="ECO:0007669"/>
    <property type="project" value="UniProtKB-KW"/>
</dbReference>
<evidence type="ECO:0000313" key="5">
    <source>
        <dbReference type="EMBL" id="PUA79163.1"/>
    </source>
</evidence>
<dbReference type="SUPFAM" id="SSF49265">
    <property type="entry name" value="Fibronectin type III"/>
    <property type="match status" value="1"/>
</dbReference>
<evidence type="ECO:0000256" key="2">
    <source>
        <dbReference type="ARBA" id="ARBA00023326"/>
    </source>
</evidence>
<dbReference type="Pfam" id="PF00041">
    <property type="entry name" value="fn3"/>
    <property type="match status" value="1"/>
</dbReference>
<evidence type="ECO:0000259" key="4">
    <source>
        <dbReference type="PROSITE" id="PS50853"/>
    </source>
</evidence>
<dbReference type="InterPro" id="IPR013783">
    <property type="entry name" value="Ig-like_fold"/>
</dbReference>
<protein>
    <recommendedName>
        <fullName evidence="4">Fibronectin type-III domain-containing protein</fullName>
    </recommendedName>
</protein>
<keyword evidence="2" id="KW-0119">Carbohydrate metabolism</keyword>
<keyword evidence="6" id="KW-1185">Reference proteome</keyword>
<proteinExistence type="predicted"/>
<dbReference type="Gene3D" id="2.60.40.10">
    <property type="entry name" value="Immunoglobulins"/>
    <property type="match status" value="1"/>
</dbReference>
<dbReference type="EMBL" id="PYXZ01000012">
    <property type="protein sequence ID" value="PUA79163.1"/>
    <property type="molecule type" value="Genomic_DNA"/>
</dbReference>
<evidence type="ECO:0000256" key="1">
    <source>
        <dbReference type="ARBA" id="ARBA00023295"/>
    </source>
</evidence>
<dbReference type="PROSITE" id="PS50853">
    <property type="entry name" value="FN3"/>
    <property type="match status" value="1"/>
</dbReference>
<dbReference type="RefSeq" id="WP_108346621.1">
    <property type="nucleotide sequence ID" value="NZ_PYXZ01000012.1"/>
</dbReference>